<dbReference type="InterPro" id="IPR006676">
    <property type="entry name" value="tRNA_splic"/>
</dbReference>
<evidence type="ECO:0000256" key="5">
    <source>
        <dbReference type="PIRSR" id="PIRSR011789-1"/>
    </source>
</evidence>
<dbReference type="OrthoDB" id="10249562at2759"/>
<accession>A0A9P8PT38</accession>
<keyword evidence="2 4" id="KW-0819">tRNA processing</keyword>
<dbReference type="NCBIfam" id="TIGR00324">
    <property type="entry name" value="endA"/>
    <property type="match status" value="1"/>
</dbReference>
<feature type="domain" description="tRNA intron endonuclease catalytic" evidence="6">
    <location>
        <begin position="232"/>
        <end position="313"/>
    </location>
</feature>
<name>A0A9P8PT38_9ASCO</name>
<dbReference type="SUPFAM" id="SSF53032">
    <property type="entry name" value="tRNA-intron endonuclease catalytic domain-like"/>
    <property type="match status" value="1"/>
</dbReference>
<comment type="similarity">
    <text evidence="1 4">Belongs to the tRNA-intron endonuclease family.</text>
</comment>
<evidence type="ECO:0000256" key="3">
    <source>
        <dbReference type="ARBA" id="ARBA00023239"/>
    </source>
</evidence>
<dbReference type="EC" id="4.6.1.16" evidence="4"/>
<feature type="active site" evidence="5">
    <location>
        <position position="270"/>
    </location>
</feature>
<proteinExistence type="inferred from homology"/>
<evidence type="ECO:0000313" key="8">
    <source>
        <dbReference type="Proteomes" id="UP000769528"/>
    </source>
</evidence>
<dbReference type="CDD" id="cd22363">
    <property type="entry name" value="tRNA-intron_lyase_C"/>
    <property type="match status" value="1"/>
</dbReference>
<dbReference type="InterPro" id="IPR006677">
    <property type="entry name" value="tRNA_intron_Endonuc_cat-like"/>
</dbReference>
<dbReference type="Proteomes" id="UP000769528">
    <property type="component" value="Unassembled WGS sequence"/>
</dbReference>
<dbReference type="PIRSF" id="PIRSF011789">
    <property type="entry name" value="tRNA_splic_SEN2"/>
    <property type="match status" value="1"/>
</dbReference>
<evidence type="ECO:0000256" key="1">
    <source>
        <dbReference type="ARBA" id="ARBA00008078"/>
    </source>
</evidence>
<reference evidence="7" key="1">
    <citation type="journal article" date="2021" name="Open Biol.">
        <title>Shared evolutionary footprints suggest mitochondrial oxidative damage underlies multiple complex I losses in fungi.</title>
        <authorList>
            <person name="Schikora-Tamarit M.A."/>
            <person name="Marcet-Houben M."/>
            <person name="Nosek J."/>
            <person name="Gabaldon T."/>
        </authorList>
    </citation>
    <scope>NUCLEOTIDE SEQUENCE</scope>
    <source>
        <strain evidence="7">CBS6341</strain>
    </source>
</reference>
<protein>
    <recommendedName>
        <fullName evidence="4">tRNA-splicing endonuclease subunit Sen2</fullName>
        <ecNumber evidence="4">4.6.1.16</ecNumber>
    </recommendedName>
</protein>
<dbReference type="Gene3D" id="3.40.1350.10">
    <property type="match status" value="1"/>
</dbReference>
<keyword evidence="8" id="KW-1185">Reference proteome</keyword>
<sequence>MVKRKPLKEVYKWLLPQHPLPLPEIIPHNPISWFFFAYSYIIWSIEINTACIKLHNGLFLVEDPTDIKSLWHDGFFGKGIFSRSESTWYERTQKRLGLGIFKNLTREEITALRRDERKKFKKERAILEAKQAELKKKGIVDPFLKETLDLKTLRDKDLDTNTKRETFIRKEDEFLVENGILKNIEYAELQPVEVFFLKFALNCVSISTPTCEDLSAESLLDILSNGLASDPFILNYVIYHYYRSSGWCVRSGIKFGTDYILYKRGPPFSHAEYAVLLVPQFKDQANDGPNFVELSGLNRIVGAVRKKLVLTFVEIPSQEEFDKARNIKDLLELYNIREFLYRRWVPNKNRD</sequence>
<evidence type="ECO:0000259" key="6">
    <source>
        <dbReference type="Pfam" id="PF01974"/>
    </source>
</evidence>
<evidence type="ECO:0000313" key="7">
    <source>
        <dbReference type="EMBL" id="KAH3677647.1"/>
    </source>
</evidence>
<evidence type="ECO:0000256" key="2">
    <source>
        <dbReference type="ARBA" id="ARBA00022694"/>
    </source>
</evidence>
<dbReference type="PANTHER" id="PTHR21227:SF0">
    <property type="entry name" value="TRNA-SPLICING ENDONUCLEASE SUBUNIT SEN2"/>
    <property type="match status" value="1"/>
</dbReference>
<comment type="caution">
    <text evidence="7">The sequence shown here is derived from an EMBL/GenBank/DDBJ whole genome shotgun (WGS) entry which is preliminary data.</text>
</comment>
<dbReference type="AlphaFoldDB" id="A0A9P8PT38"/>
<feature type="active site" evidence="5">
    <location>
        <position position="262"/>
    </location>
</feature>
<evidence type="ECO:0000256" key="4">
    <source>
        <dbReference type="PIRNR" id="PIRNR011789"/>
    </source>
</evidence>
<dbReference type="EMBL" id="JAEUBF010000506">
    <property type="protein sequence ID" value="KAH3677647.1"/>
    <property type="molecule type" value="Genomic_DNA"/>
</dbReference>
<dbReference type="GO" id="GO:0003676">
    <property type="term" value="F:nucleic acid binding"/>
    <property type="evidence" value="ECO:0007669"/>
    <property type="project" value="InterPro"/>
</dbReference>
<gene>
    <name evidence="7" type="ORF">WICMUC_001750</name>
</gene>
<dbReference type="GO" id="GO:0000213">
    <property type="term" value="F:tRNA-intron lyase activity"/>
    <property type="evidence" value="ECO:0007669"/>
    <property type="project" value="UniProtKB-UniRule"/>
</dbReference>
<feature type="active site" evidence="5">
    <location>
        <position position="306"/>
    </location>
</feature>
<reference evidence="7" key="2">
    <citation type="submission" date="2021-01" db="EMBL/GenBank/DDBJ databases">
        <authorList>
            <person name="Schikora-Tamarit M.A."/>
        </authorList>
    </citation>
    <scope>NUCLEOTIDE SEQUENCE</scope>
    <source>
        <strain evidence="7">CBS6341</strain>
    </source>
</reference>
<dbReference type="GO" id="GO:0000379">
    <property type="term" value="P:tRNA-type intron splice site recognition and cleavage"/>
    <property type="evidence" value="ECO:0007669"/>
    <property type="project" value="TreeGrafter"/>
</dbReference>
<dbReference type="InterPro" id="IPR016589">
    <property type="entry name" value="tRNA_splic_SEN2"/>
</dbReference>
<dbReference type="InterPro" id="IPR011856">
    <property type="entry name" value="tRNA_endonuc-like_dom_sf"/>
</dbReference>
<dbReference type="Pfam" id="PF01974">
    <property type="entry name" value="tRNA_int_endo"/>
    <property type="match status" value="1"/>
</dbReference>
<dbReference type="GO" id="GO:0005737">
    <property type="term" value="C:cytoplasm"/>
    <property type="evidence" value="ECO:0007669"/>
    <property type="project" value="TreeGrafter"/>
</dbReference>
<dbReference type="GO" id="GO:0000214">
    <property type="term" value="C:tRNA-intron endonuclease complex"/>
    <property type="evidence" value="ECO:0007669"/>
    <property type="project" value="UniProtKB-UniRule"/>
</dbReference>
<dbReference type="InterPro" id="IPR036167">
    <property type="entry name" value="tRNA_intron_Endo_cat-like_sf"/>
</dbReference>
<keyword evidence="3 4" id="KW-0456">Lyase</keyword>
<dbReference type="PANTHER" id="PTHR21227">
    <property type="entry name" value="TRNA-SPLICING ENDONUCLEASE SUBUNIT SEN2"/>
    <property type="match status" value="1"/>
</dbReference>
<comment type="function">
    <text evidence="4">Constitutes one of the two catalytic subunit of the tRNA-splicing endonuclease complex, a complex responsible for identification and cleavage of the splice sites in pre-tRNA. It cleaves pre-tRNA at the 5'- and 3'-splice sites to release the intron. The products are an intron and two tRNA half-molecules bearing 2',3'-cyclic phosphate and 5'-OH termini. There are no conserved sequences at the splice sites, but the intron is invariably located at the same site in the gene, placing the splice sites an invariant distance from the constant structural features of the tRNA body.</text>
</comment>
<organism evidence="7 8">
    <name type="scientific">Wickerhamomyces mucosus</name>
    <dbReference type="NCBI Taxonomy" id="1378264"/>
    <lineage>
        <taxon>Eukaryota</taxon>
        <taxon>Fungi</taxon>
        <taxon>Dikarya</taxon>
        <taxon>Ascomycota</taxon>
        <taxon>Saccharomycotina</taxon>
        <taxon>Saccharomycetes</taxon>
        <taxon>Phaffomycetales</taxon>
        <taxon>Wickerhamomycetaceae</taxon>
        <taxon>Wickerhamomyces</taxon>
    </lineage>
</organism>